<dbReference type="InterPro" id="IPR057480">
    <property type="entry name" value="MAP1A/B/S-like_MBL"/>
</dbReference>
<feature type="compositionally biased region" description="Acidic residues" evidence="1">
    <location>
        <begin position="979"/>
        <end position="995"/>
    </location>
</feature>
<feature type="compositionally biased region" description="Basic and acidic residues" evidence="1">
    <location>
        <begin position="872"/>
        <end position="884"/>
    </location>
</feature>
<dbReference type="InterPro" id="IPR026074">
    <property type="entry name" value="MAP1"/>
</dbReference>
<reference evidence="4" key="1">
    <citation type="thesis" date="2021" institute="BYU ScholarsArchive" country="Provo, UT, USA">
        <title>Applications of and Algorithms for Genome Assembly and Genomic Analyses with an Emphasis on Marine Teleosts.</title>
        <authorList>
            <person name="Pickett B.D."/>
        </authorList>
    </citation>
    <scope>NUCLEOTIDE SEQUENCE</scope>
    <source>
        <strain evidence="4">HI-2016</strain>
    </source>
</reference>
<feature type="compositionally biased region" description="Basic residues" evidence="1">
    <location>
        <begin position="748"/>
        <end position="763"/>
    </location>
</feature>
<dbReference type="PANTHER" id="PTHR13843">
    <property type="entry name" value="MICROTUBULE-ASSOCIATED PROTEIN"/>
    <property type="match status" value="1"/>
</dbReference>
<sequence>MEKGPASDRCAVAMEIPAGVELGAVEEDESSAQLESGERHELVQHLGEQRRKGPPFCQGSYYMLIVIGEIATEHQLQSVREHIEQGIRSWDISLTSCDLNQQLQLFVERHSAQFSSGVRGGLSNTQAKRWRVKRPLPGPQPESIRFVGADGVTASLKLHDAVYIRIYPFTHPTPPSLRTPYAHTKSTAFAHSPVARLTPENILPFSDKCIRRETAVRGSPWVQIQRKLNQGQRILQYKSEILDTVVLVNPLEDTIASEIKSVITDSAAHKLLVLSGQSSDQGSDLILQSGAFTFKSFSDIFADIGVSGLLSKTAPEHRATLTVSCQGEGGWSSLGQQQPQFREFLEYRLNPDPVLPEMEGVTEFTEYISETVDVPSPFDLLEPPTSGGFLKLSKPCCYIFPGGRGDSALFAVNGFNILVDGGSERRSCFWKLVRHLDRIDSILLTHIGADNLPGINGLLQRKIAEQDEEQSQGSTTYSDWMKNLISPELGVVFFNVPEKLRMPESTLKVKRSIEEASLTLQYLSKLGIKPEPLFRVVSNTIEPITLFHKMGVGRLDMYVLNPLKESKEMQFLMQKWAGNSKAKTGIILANGKEGEISVPYLTSVTALVVWLPASPTEKIVRVLFPGNAPQNKILEGLEKLKHLDFLRYPVATQKDISSGAPPPVIKQTKIKQRTDSKESLKSSPKTQLASKVAKKEVNGQEDVSAAETKSDSAKENKVEKKEKKLKESDKPTKPLKSKTDVSETVKQEKKKLSKEKTLKKHSKERVSKMDEKKDKEKKEIKKERNEVKKDDVAKKEEKKEAKTKEDKKKDTARSELRKITQPDLKPFTPEVRKTLNKAKVQGKPKTDKNKVKSIKEQLAEQKSVAGPATEKTQAERKAVLEDRSIMSSPEDLTRDFEELKRDEMSKQETKVDDTVIPSPFQDDIAEQRFVSKAGTKFPPLDSPDEGITTTDVEADSPHDEKYLPQKKKTESLARLGEKFEDEGADMEDEDEEEEETKGTIKKKKGYEDEDIEDQSIASVTAPQTEETGRSSLLLDTVNSIPSSTRTEATQGKDYLHSAGTISPTSSLEEDKCFKSPPSEEYQPIAADVESGGKVTQVHEEEDEEEEEDEDQTPNVDIPLGWGGKVSQSR</sequence>
<evidence type="ECO:0000259" key="3">
    <source>
        <dbReference type="Pfam" id="PF25281"/>
    </source>
</evidence>
<feature type="domain" description="Microtubule-associated protein 1B/S N-terminal" evidence="2">
    <location>
        <begin position="63"/>
        <end position="120"/>
    </location>
</feature>
<dbReference type="Pfam" id="PF23415">
    <property type="entry name" value="MAPB1_N"/>
    <property type="match status" value="2"/>
</dbReference>
<feature type="compositionally biased region" description="Polar residues" evidence="1">
    <location>
        <begin position="1015"/>
        <end position="1025"/>
    </location>
</feature>
<dbReference type="InterPro" id="IPR056617">
    <property type="entry name" value="MAP1B/S_N"/>
</dbReference>
<feature type="region of interest" description="Disordered" evidence="1">
    <location>
        <begin position="656"/>
        <end position="1129"/>
    </location>
</feature>
<dbReference type="InterPro" id="IPR036866">
    <property type="entry name" value="RibonucZ/Hydroxyglut_hydro"/>
</dbReference>
<dbReference type="GO" id="GO:0005875">
    <property type="term" value="C:microtubule associated complex"/>
    <property type="evidence" value="ECO:0007669"/>
    <property type="project" value="TreeGrafter"/>
</dbReference>
<feature type="compositionally biased region" description="Basic and acidic residues" evidence="1">
    <location>
        <begin position="764"/>
        <end position="820"/>
    </location>
</feature>
<evidence type="ECO:0008006" key="6">
    <source>
        <dbReference type="Google" id="ProtNLM"/>
    </source>
</evidence>
<organism evidence="4 5">
    <name type="scientific">Albula glossodonta</name>
    <name type="common">roundjaw bonefish</name>
    <dbReference type="NCBI Taxonomy" id="121402"/>
    <lineage>
        <taxon>Eukaryota</taxon>
        <taxon>Metazoa</taxon>
        <taxon>Chordata</taxon>
        <taxon>Craniata</taxon>
        <taxon>Vertebrata</taxon>
        <taxon>Euteleostomi</taxon>
        <taxon>Actinopterygii</taxon>
        <taxon>Neopterygii</taxon>
        <taxon>Teleostei</taxon>
        <taxon>Albuliformes</taxon>
        <taxon>Albulidae</taxon>
        <taxon>Albula</taxon>
    </lineage>
</organism>
<dbReference type="GO" id="GO:0000226">
    <property type="term" value="P:microtubule cytoskeleton organization"/>
    <property type="evidence" value="ECO:0007669"/>
    <property type="project" value="InterPro"/>
</dbReference>
<feature type="domain" description="Microtubule-associated protein 1A/B/S-like MBL-like" evidence="3">
    <location>
        <begin position="375"/>
        <end position="657"/>
    </location>
</feature>
<dbReference type="GO" id="GO:0045202">
    <property type="term" value="C:synapse"/>
    <property type="evidence" value="ECO:0007669"/>
    <property type="project" value="TreeGrafter"/>
</dbReference>
<dbReference type="GO" id="GO:0030425">
    <property type="term" value="C:dendrite"/>
    <property type="evidence" value="ECO:0007669"/>
    <property type="project" value="TreeGrafter"/>
</dbReference>
<dbReference type="OrthoDB" id="5371837at2759"/>
<dbReference type="GO" id="GO:0007409">
    <property type="term" value="P:axonogenesis"/>
    <property type="evidence" value="ECO:0007669"/>
    <property type="project" value="TreeGrafter"/>
</dbReference>
<dbReference type="EMBL" id="JAFBMS010000005">
    <property type="protein sequence ID" value="KAG9352310.1"/>
    <property type="molecule type" value="Genomic_DNA"/>
</dbReference>
<dbReference type="GO" id="GO:0043025">
    <property type="term" value="C:neuronal cell body"/>
    <property type="evidence" value="ECO:0007669"/>
    <property type="project" value="TreeGrafter"/>
</dbReference>
<keyword evidence="5" id="KW-1185">Reference proteome</keyword>
<evidence type="ECO:0000313" key="5">
    <source>
        <dbReference type="Proteomes" id="UP000824540"/>
    </source>
</evidence>
<dbReference type="AlphaFoldDB" id="A0A8T2PJC4"/>
<feature type="domain" description="Microtubule-associated protein 1B/S N-terminal" evidence="2">
    <location>
        <begin position="229"/>
        <end position="370"/>
    </location>
</feature>
<comment type="caution">
    <text evidence="4">The sequence shown here is derived from an EMBL/GenBank/DDBJ whole genome shotgun (WGS) entry which is preliminary data.</text>
</comment>
<feature type="compositionally biased region" description="Polar residues" evidence="1">
    <location>
        <begin position="1036"/>
        <end position="1049"/>
    </location>
</feature>
<dbReference type="SUPFAM" id="SSF56281">
    <property type="entry name" value="Metallo-hydrolase/oxidoreductase"/>
    <property type="match status" value="1"/>
</dbReference>
<proteinExistence type="predicted"/>
<dbReference type="GO" id="GO:0008017">
    <property type="term" value="F:microtubule binding"/>
    <property type="evidence" value="ECO:0007669"/>
    <property type="project" value="InterPro"/>
</dbReference>
<dbReference type="Pfam" id="PF25281">
    <property type="entry name" value="MBL_MAP1B"/>
    <property type="match status" value="1"/>
</dbReference>
<dbReference type="GO" id="GO:0003779">
    <property type="term" value="F:actin binding"/>
    <property type="evidence" value="ECO:0007669"/>
    <property type="project" value="TreeGrafter"/>
</dbReference>
<feature type="compositionally biased region" description="Basic and acidic residues" evidence="1">
    <location>
        <begin position="891"/>
        <end position="913"/>
    </location>
</feature>
<dbReference type="GO" id="GO:0016358">
    <property type="term" value="P:dendrite development"/>
    <property type="evidence" value="ECO:0007669"/>
    <property type="project" value="TreeGrafter"/>
</dbReference>
<gene>
    <name evidence="4" type="ORF">JZ751_020723</name>
</gene>
<feature type="compositionally biased region" description="Basic and acidic residues" evidence="1">
    <location>
        <begin position="708"/>
        <end position="747"/>
    </location>
</feature>
<feature type="compositionally biased region" description="Basic and acidic residues" evidence="1">
    <location>
        <begin position="844"/>
        <end position="859"/>
    </location>
</feature>
<name>A0A8T2PJC4_9TELE</name>
<protein>
    <recommendedName>
        <fullName evidence="6">Microtubule-associated protein 1A</fullName>
    </recommendedName>
</protein>
<feature type="compositionally biased region" description="Acidic residues" evidence="1">
    <location>
        <begin position="1099"/>
        <end position="1111"/>
    </location>
</feature>
<dbReference type="GO" id="GO:0005874">
    <property type="term" value="C:microtubule"/>
    <property type="evidence" value="ECO:0007669"/>
    <property type="project" value="InterPro"/>
</dbReference>
<dbReference type="GO" id="GO:0031114">
    <property type="term" value="P:regulation of microtubule depolymerization"/>
    <property type="evidence" value="ECO:0007669"/>
    <property type="project" value="TreeGrafter"/>
</dbReference>
<evidence type="ECO:0000256" key="1">
    <source>
        <dbReference type="SAM" id="MobiDB-lite"/>
    </source>
</evidence>
<dbReference type="Proteomes" id="UP000824540">
    <property type="component" value="Unassembled WGS sequence"/>
</dbReference>
<evidence type="ECO:0000313" key="4">
    <source>
        <dbReference type="EMBL" id="KAG9352310.1"/>
    </source>
</evidence>
<dbReference type="PANTHER" id="PTHR13843:SF6">
    <property type="entry name" value="MICROTUBULE-ASSOCIATED PROTEIN 1A"/>
    <property type="match status" value="1"/>
</dbReference>
<evidence type="ECO:0000259" key="2">
    <source>
        <dbReference type="Pfam" id="PF23415"/>
    </source>
</evidence>
<accession>A0A8T2PJC4</accession>
<feature type="compositionally biased region" description="Basic and acidic residues" evidence="1">
    <location>
        <begin position="955"/>
        <end position="978"/>
    </location>
</feature>
<dbReference type="GO" id="GO:0005829">
    <property type="term" value="C:cytosol"/>
    <property type="evidence" value="ECO:0007669"/>
    <property type="project" value="TreeGrafter"/>
</dbReference>